<dbReference type="InterPro" id="IPR017871">
    <property type="entry name" value="ABC_transporter-like_CS"/>
</dbReference>
<dbReference type="GO" id="GO:0140359">
    <property type="term" value="F:ABC-type transporter activity"/>
    <property type="evidence" value="ECO:0007669"/>
    <property type="project" value="InterPro"/>
</dbReference>
<dbReference type="SMART" id="SM00382">
    <property type="entry name" value="AAA"/>
    <property type="match status" value="1"/>
</dbReference>
<dbReference type="CDD" id="cd03220">
    <property type="entry name" value="ABC_KpsT_Wzt"/>
    <property type="match status" value="1"/>
</dbReference>
<comment type="similarity">
    <text evidence="1">Belongs to the ABC transporter superfamily.</text>
</comment>
<dbReference type="InterPro" id="IPR050683">
    <property type="entry name" value="Bact_Polysacc_Export_ATP-bd"/>
</dbReference>
<reference evidence="7 8" key="1">
    <citation type="journal article" date="2006" name="J. Bacteriol.">
        <title>Comparison of the genome sequence of the poultry pathogen Bordetella avium with those of B. bronchiseptica, B. pertussis, and B. parapertussis reveals extensive diversity in surface structures associated with host interaction.</title>
        <authorList>
            <person name="Sebaihia M."/>
            <person name="Preston A."/>
            <person name="Maskell D.J."/>
            <person name="Kuzmiak H."/>
            <person name="Connell T.D."/>
            <person name="King N.D."/>
            <person name="Orndorff P.E."/>
            <person name="Miyamoto D.M."/>
            <person name="Thomson N.R."/>
            <person name="Harris D."/>
            <person name="Goble A."/>
            <person name="Lord A."/>
            <person name="Murphy L."/>
            <person name="Quail M.A."/>
            <person name="Rutter S."/>
            <person name="Squares R."/>
            <person name="Squares S."/>
            <person name="Woodward J."/>
            <person name="Parkhill J."/>
            <person name="Temple L.M."/>
        </authorList>
    </citation>
    <scope>NUCLEOTIDE SEQUENCE [LARGE SCALE GENOMIC DNA]</scope>
    <source>
        <strain evidence="7 8">197N</strain>
    </source>
</reference>
<dbReference type="AlphaFoldDB" id="Q2KUG4"/>
<organism evidence="7 8">
    <name type="scientific">Bordetella avium (strain 197N)</name>
    <dbReference type="NCBI Taxonomy" id="360910"/>
    <lineage>
        <taxon>Bacteria</taxon>
        <taxon>Pseudomonadati</taxon>
        <taxon>Pseudomonadota</taxon>
        <taxon>Betaproteobacteria</taxon>
        <taxon>Burkholderiales</taxon>
        <taxon>Alcaligenaceae</taxon>
        <taxon>Bordetella</taxon>
    </lineage>
</organism>
<dbReference type="SUPFAM" id="SSF52540">
    <property type="entry name" value="P-loop containing nucleoside triphosphate hydrolases"/>
    <property type="match status" value="1"/>
</dbReference>
<keyword evidence="2" id="KW-0813">Transport</keyword>
<accession>Q2KUG4</accession>
<dbReference type="Proteomes" id="UP000001977">
    <property type="component" value="Chromosome"/>
</dbReference>
<keyword evidence="3" id="KW-1003">Cell membrane</keyword>
<dbReference type="InterPro" id="IPR003439">
    <property type="entry name" value="ABC_transporter-like_ATP-bd"/>
</dbReference>
<dbReference type="PROSITE" id="PS00211">
    <property type="entry name" value="ABC_TRANSPORTER_1"/>
    <property type="match status" value="1"/>
</dbReference>
<dbReference type="GeneID" id="92933656"/>
<dbReference type="Pfam" id="PF00005">
    <property type="entry name" value="ABC_tran"/>
    <property type="match status" value="1"/>
</dbReference>
<dbReference type="PANTHER" id="PTHR46743:SF2">
    <property type="entry name" value="TEICHOIC ACIDS EXPORT ATP-BINDING PROTEIN TAGH"/>
    <property type="match status" value="1"/>
</dbReference>
<name>Q2KUG4_BORA1</name>
<dbReference type="InterPro" id="IPR015860">
    <property type="entry name" value="ABC_transpr_TagH-like"/>
</dbReference>
<dbReference type="HOGENOM" id="CLU_000604_1_2_4"/>
<evidence type="ECO:0000256" key="4">
    <source>
        <dbReference type="ARBA" id="ARBA00022741"/>
    </source>
</evidence>
<evidence type="ECO:0000256" key="5">
    <source>
        <dbReference type="ARBA" id="ARBA00022840"/>
    </source>
</evidence>
<dbReference type="Gene3D" id="3.40.50.300">
    <property type="entry name" value="P-loop containing nucleotide triphosphate hydrolases"/>
    <property type="match status" value="1"/>
</dbReference>
<evidence type="ECO:0000313" key="8">
    <source>
        <dbReference type="Proteomes" id="UP000001977"/>
    </source>
</evidence>
<protein>
    <submittedName>
        <fullName evidence="7">O-antigen export ABC transporter,ATP-binding protein</fullName>
    </submittedName>
</protein>
<dbReference type="GO" id="GO:0005524">
    <property type="term" value="F:ATP binding"/>
    <property type="evidence" value="ECO:0007669"/>
    <property type="project" value="UniProtKB-KW"/>
</dbReference>
<dbReference type="InterPro" id="IPR003593">
    <property type="entry name" value="AAA+_ATPase"/>
</dbReference>
<keyword evidence="4" id="KW-0547">Nucleotide-binding</keyword>
<dbReference type="PANTHER" id="PTHR46743">
    <property type="entry name" value="TEICHOIC ACIDS EXPORT ATP-BINDING PROTEIN TAGH"/>
    <property type="match status" value="1"/>
</dbReference>
<dbReference type="GO" id="GO:0016020">
    <property type="term" value="C:membrane"/>
    <property type="evidence" value="ECO:0007669"/>
    <property type="project" value="InterPro"/>
</dbReference>
<dbReference type="EMBL" id="AM167904">
    <property type="protein sequence ID" value="CAJ50696.1"/>
    <property type="molecule type" value="Genomic_DNA"/>
</dbReference>
<evidence type="ECO:0000256" key="1">
    <source>
        <dbReference type="ARBA" id="ARBA00005417"/>
    </source>
</evidence>
<keyword evidence="8" id="KW-1185">Reference proteome</keyword>
<evidence type="ECO:0000259" key="6">
    <source>
        <dbReference type="PROSITE" id="PS50893"/>
    </source>
</evidence>
<keyword evidence="3" id="KW-0472">Membrane</keyword>
<feature type="domain" description="ABC transporter" evidence="6">
    <location>
        <begin position="31"/>
        <end position="248"/>
    </location>
</feature>
<evidence type="ECO:0000256" key="2">
    <source>
        <dbReference type="ARBA" id="ARBA00022448"/>
    </source>
</evidence>
<dbReference type="InterPro" id="IPR027417">
    <property type="entry name" value="P-loop_NTPase"/>
</dbReference>
<evidence type="ECO:0000256" key="3">
    <source>
        <dbReference type="ARBA" id="ARBA00022475"/>
    </source>
</evidence>
<dbReference type="GO" id="GO:0016887">
    <property type="term" value="F:ATP hydrolysis activity"/>
    <property type="evidence" value="ECO:0007669"/>
    <property type="project" value="InterPro"/>
</dbReference>
<evidence type="ECO:0000313" key="7">
    <source>
        <dbReference type="EMBL" id="CAJ50696.1"/>
    </source>
</evidence>
<keyword evidence="5" id="KW-0067">ATP-binding</keyword>
<dbReference type="RefSeq" id="WP_012418724.1">
    <property type="nucleotide sequence ID" value="NC_010645.1"/>
</dbReference>
<dbReference type="eggNOG" id="COG1134">
    <property type="taxonomic scope" value="Bacteria"/>
</dbReference>
<dbReference type="KEGG" id="bav:BAV3086"/>
<sequence>MAYIRFDQVSLRYPMMDVQASHLRNQIANWLSFGATRKRAGTVWQVDALKGVSFEICQGDRVGLIGANGAGKSTLLRTIAGIYTPQGGKVDVQGEAVSLMFDIDAGTAPELTGRENVLTLGMTMGFSAADCRAITRQVETFSELGEFFDMPMEAYSSGMRMRLSFSLATAMIPDILLLDEWFSTGDAAFQRKCVARLETMLNKSAITVFASHDHGLLRRCCTRFFLLESGSVRELPENEFDRLMTEGV</sequence>
<dbReference type="PROSITE" id="PS50893">
    <property type="entry name" value="ABC_TRANSPORTER_2"/>
    <property type="match status" value="1"/>
</dbReference>
<dbReference type="OrthoDB" id="9778870at2"/>
<proteinExistence type="inferred from homology"/>
<dbReference type="STRING" id="360910.BAV3086"/>
<gene>
    <name evidence="7" type="ordered locus">BAV3086</name>
</gene>